<evidence type="ECO:0000313" key="2">
    <source>
        <dbReference type="EMBL" id="MDP9765447.1"/>
    </source>
</evidence>
<proteinExistence type="predicted"/>
<evidence type="ECO:0000313" key="3">
    <source>
        <dbReference type="Proteomes" id="UP001232163"/>
    </source>
</evidence>
<reference evidence="2 3" key="1">
    <citation type="submission" date="2023-07" db="EMBL/GenBank/DDBJ databases">
        <title>Genomic Encyclopedia of Type Strains, Phase IV (KMG-IV): sequencing the most valuable type-strain genomes for metagenomic binning, comparative biology and taxonomic classification.</title>
        <authorList>
            <person name="Goeker M."/>
        </authorList>
    </citation>
    <scope>NUCLEOTIDE SEQUENCE [LARGE SCALE GENOMIC DNA]</scope>
    <source>
        <strain evidence="2 3">NIO-1023</strain>
    </source>
</reference>
<evidence type="ECO:0000256" key="1">
    <source>
        <dbReference type="SAM" id="Phobius"/>
    </source>
</evidence>
<accession>A0ABT9MFT3</accession>
<dbReference type="RefSeq" id="WP_307467490.1">
    <property type="nucleotide sequence ID" value="NZ_JAURUR010000011.1"/>
</dbReference>
<comment type="caution">
    <text evidence="2">The sequence shown here is derived from an EMBL/GenBank/DDBJ whole genome shotgun (WGS) entry which is preliminary data.</text>
</comment>
<keyword evidence="1" id="KW-0812">Transmembrane</keyword>
<gene>
    <name evidence="2" type="ORF">QO006_002898</name>
</gene>
<name>A0ABT9MFT3_9DEIO</name>
<feature type="transmembrane region" description="Helical" evidence="1">
    <location>
        <begin position="62"/>
        <end position="83"/>
    </location>
</feature>
<dbReference type="Proteomes" id="UP001232163">
    <property type="component" value="Unassembled WGS sequence"/>
</dbReference>
<organism evidence="2 3">
    <name type="scientific">Deinococcus enclensis</name>
    <dbReference type="NCBI Taxonomy" id="1049582"/>
    <lineage>
        <taxon>Bacteria</taxon>
        <taxon>Thermotogati</taxon>
        <taxon>Deinococcota</taxon>
        <taxon>Deinococci</taxon>
        <taxon>Deinococcales</taxon>
        <taxon>Deinococcaceae</taxon>
        <taxon>Deinococcus</taxon>
    </lineage>
</organism>
<keyword evidence="3" id="KW-1185">Reference proteome</keyword>
<keyword evidence="1" id="KW-0472">Membrane</keyword>
<protein>
    <submittedName>
        <fullName evidence="2">Uncharacterized protein</fullName>
    </submittedName>
</protein>
<dbReference type="EMBL" id="JAURUR010000011">
    <property type="protein sequence ID" value="MDP9765447.1"/>
    <property type="molecule type" value="Genomic_DNA"/>
</dbReference>
<sequence>MTALLPDVPSVRVRLGRVPLSLLGTARVLVPVAAVLTLTLTVQVMGLTALLSGITTTADVTLPLILTGTVAASAVLFLLQFAARSAGRSWKARLLAAGMPEAGTAQAVEDRLLTLTRVTPLALLLLGVSFPLDGQPLLSAALNVTASALMLLGTLHTLALVLPDITH</sequence>
<feature type="transmembrane region" description="Helical" evidence="1">
    <location>
        <begin position="138"/>
        <end position="162"/>
    </location>
</feature>
<keyword evidence="1" id="KW-1133">Transmembrane helix</keyword>